<dbReference type="KEGG" id="pbro:HOP40_13095"/>
<organism evidence="1 2">
    <name type="scientific">Pseudonocardia broussonetiae</name>
    <dbReference type="NCBI Taxonomy" id="2736640"/>
    <lineage>
        <taxon>Bacteria</taxon>
        <taxon>Bacillati</taxon>
        <taxon>Actinomycetota</taxon>
        <taxon>Actinomycetes</taxon>
        <taxon>Pseudonocardiales</taxon>
        <taxon>Pseudonocardiaceae</taxon>
        <taxon>Pseudonocardia</taxon>
    </lineage>
</organism>
<proteinExistence type="predicted"/>
<name>A0A6M6JIA0_9PSEU</name>
<evidence type="ECO:0000313" key="2">
    <source>
        <dbReference type="Proteomes" id="UP000505377"/>
    </source>
</evidence>
<accession>A0A6M6JIA0</accession>
<dbReference type="EMBL" id="CP053564">
    <property type="protein sequence ID" value="QJY46637.1"/>
    <property type="molecule type" value="Genomic_DNA"/>
</dbReference>
<dbReference type="Proteomes" id="UP000505377">
    <property type="component" value="Chromosome"/>
</dbReference>
<reference evidence="1 2" key="1">
    <citation type="submission" date="2020-05" db="EMBL/GenBank/DDBJ databases">
        <authorList>
            <person name="Mo P."/>
        </authorList>
    </citation>
    <scope>NUCLEOTIDE SEQUENCE [LARGE SCALE GENOMIC DNA]</scope>
    <source>
        <strain evidence="1 2">Gen01</strain>
    </source>
</reference>
<keyword evidence="2" id="KW-1185">Reference proteome</keyword>
<evidence type="ECO:0000313" key="1">
    <source>
        <dbReference type="EMBL" id="QJY46637.1"/>
    </source>
</evidence>
<dbReference type="RefSeq" id="WP_172158182.1">
    <property type="nucleotide sequence ID" value="NZ_CP053564.1"/>
</dbReference>
<gene>
    <name evidence="1" type="ORF">HOP40_13095</name>
</gene>
<protein>
    <submittedName>
        <fullName evidence="1">Uncharacterized protein</fullName>
    </submittedName>
</protein>
<sequence length="56" mass="5993">MNVEALVLAIVLAALLLAAFTKPGKKAVAGFITTDRKTGRVSITVWPGTKKGKKRR</sequence>
<dbReference type="AlphaFoldDB" id="A0A6M6JIA0"/>